<evidence type="ECO:0000256" key="2">
    <source>
        <dbReference type="SAM" id="MobiDB-lite"/>
    </source>
</evidence>
<evidence type="ECO:0000313" key="5">
    <source>
        <dbReference type="Proteomes" id="UP000501690"/>
    </source>
</evidence>
<sequence length="220" mass="25017">MALSLNEIARLLKNLQTQENVPADSEKTESQAPKRRRLCRDDGSQHWVSHDPNKPLQEKLPSPPEDQAAPTGETNFFDILETLIRAAGVQSEERSKALSQSQEELAIANKRIADLTKQLDYAREECDSHYAKLNLTSKDYEKCWNRSHQDKLEWEAQEKDLKREKSQLSSALEEAKDEIARYFMDGFQGAIEQASILFPNTDFSALDPLKIVVDGKIVSE</sequence>
<feature type="coiled-coil region" evidence="1">
    <location>
        <begin position="98"/>
        <end position="125"/>
    </location>
</feature>
<keyword evidence="5" id="KW-1185">Reference proteome</keyword>
<evidence type="ECO:0000313" key="3">
    <source>
        <dbReference type="EMBL" id="QCE15768.1"/>
    </source>
</evidence>
<name>A0A4D6NTC2_VIGUN</name>
<proteinExistence type="predicted"/>
<dbReference type="EMBL" id="CP039355">
    <property type="protein sequence ID" value="QCE15768.1"/>
    <property type="molecule type" value="Genomic_DNA"/>
</dbReference>
<evidence type="ECO:0000313" key="4">
    <source>
        <dbReference type="EMBL" id="QCE15769.1"/>
    </source>
</evidence>
<gene>
    <name evidence="3" type="ORF">DEO72_LG11g2780</name>
    <name evidence="4" type="ORF">DEO72_LG11g2781</name>
</gene>
<dbReference type="AlphaFoldDB" id="A0A4D6NTC2"/>
<feature type="region of interest" description="Disordered" evidence="2">
    <location>
        <begin position="15"/>
        <end position="72"/>
    </location>
</feature>
<feature type="coiled-coil region" evidence="1">
    <location>
        <begin position="151"/>
        <end position="181"/>
    </location>
</feature>
<protein>
    <submittedName>
        <fullName evidence="4">Uncharacterized protein</fullName>
    </submittedName>
</protein>
<organism evidence="4 5">
    <name type="scientific">Vigna unguiculata</name>
    <name type="common">Cowpea</name>
    <dbReference type="NCBI Taxonomy" id="3917"/>
    <lineage>
        <taxon>Eukaryota</taxon>
        <taxon>Viridiplantae</taxon>
        <taxon>Streptophyta</taxon>
        <taxon>Embryophyta</taxon>
        <taxon>Tracheophyta</taxon>
        <taxon>Spermatophyta</taxon>
        <taxon>Magnoliopsida</taxon>
        <taxon>eudicotyledons</taxon>
        <taxon>Gunneridae</taxon>
        <taxon>Pentapetalae</taxon>
        <taxon>rosids</taxon>
        <taxon>fabids</taxon>
        <taxon>Fabales</taxon>
        <taxon>Fabaceae</taxon>
        <taxon>Papilionoideae</taxon>
        <taxon>50 kb inversion clade</taxon>
        <taxon>NPAAA clade</taxon>
        <taxon>indigoferoid/millettioid clade</taxon>
        <taxon>Phaseoleae</taxon>
        <taxon>Vigna</taxon>
    </lineage>
</organism>
<evidence type="ECO:0000256" key="1">
    <source>
        <dbReference type="SAM" id="Coils"/>
    </source>
</evidence>
<keyword evidence="1" id="KW-0175">Coiled coil</keyword>
<dbReference type="Proteomes" id="UP000501690">
    <property type="component" value="Linkage Group LG11"/>
</dbReference>
<feature type="compositionally biased region" description="Basic and acidic residues" evidence="2">
    <location>
        <begin position="39"/>
        <end position="57"/>
    </location>
</feature>
<reference evidence="4 5" key="1">
    <citation type="submission" date="2019-04" db="EMBL/GenBank/DDBJ databases">
        <title>An improved genome assembly and genetic linkage map for asparagus bean, Vigna unguiculata ssp. sesquipedialis.</title>
        <authorList>
            <person name="Xia Q."/>
            <person name="Zhang R."/>
            <person name="Dong Y."/>
        </authorList>
    </citation>
    <scope>NUCLEOTIDE SEQUENCE [LARGE SCALE GENOMIC DNA]</scope>
    <source>
        <tissue evidence="4">Leaf</tissue>
    </source>
</reference>
<accession>A0A4D6NTC2</accession>
<dbReference type="EMBL" id="CP039355">
    <property type="protein sequence ID" value="QCE15769.1"/>
    <property type="molecule type" value="Genomic_DNA"/>
</dbReference>